<reference evidence="2" key="2">
    <citation type="submission" date="2010-04" db="EMBL/GenBank/DDBJ databases">
        <authorList>
            <person name="Buell R."/>
            <person name="Hamilton J."/>
            <person name="Hostetler J."/>
        </authorList>
    </citation>
    <scope>NUCLEOTIDE SEQUENCE [LARGE SCALE GENOMIC DNA]</scope>
    <source>
        <strain evidence="2">DAOM:BR144</strain>
    </source>
</reference>
<dbReference type="InParanoid" id="K3X9R6"/>
<evidence type="ECO:0000313" key="2">
    <source>
        <dbReference type="Proteomes" id="UP000019132"/>
    </source>
</evidence>
<dbReference type="Proteomes" id="UP000019132">
    <property type="component" value="Unassembled WGS sequence"/>
</dbReference>
<dbReference type="eggNOG" id="ENOG502SQQS">
    <property type="taxonomic scope" value="Eukaryota"/>
</dbReference>
<evidence type="ECO:0008006" key="3">
    <source>
        <dbReference type="Google" id="ProtNLM"/>
    </source>
</evidence>
<reference evidence="1" key="3">
    <citation type="submission" date="2015-02" db="UniProtKB">
        <authorList>
            <consortium name="EnsemblProtists"/>
        </authorList>
    </citation>
    <scope>IDENTIFICATION</scope>
    <source>
        <strain evidence="1">DAOM BR144</strain>
    </source>
</reference>
<dbReference type="OMA" id="KYCAGRS"/>
<sequence length="233" mass="26721">MPEPVAVECISAPSACCSTTSSHGNVIPELRPRCLLPKRSPRAAASLAFLKRIDHVEINSVEEFRGVTYYVIDVFLTHSTSRIPTNVPTTSPTKYLHSTRHKKHKLQSQKRPEPDFKVVRRFSSFDELRDEILVFCTQEPINVCTYCDRFRLFLHHCYSHPRTFVKYCAGRSLRRQVLSEFLNRAIALAVGLEASGRRHQGCLLCVGYEVIPTLIDQFLRRDMSVIERTQMLV</sequence>
<dbReference type="HOGENOM" id="CLU_085932_1_2_1"/>
<dbReference type="AlphaFoldDB" id="K3X9R6"/>
<proteinExistence type="predicted"/>
<accession>K3X9R6</accession>
<dbReference type="VEuPathDB" id="FungiDB:PYU1_G013936"/>
<dbReference type="EMBL" id="GL376578">
    <property type="status" value="NOT_ANNOTATED_CDS"/>
    <property type="molecule type" value="Genomic_DNA"/>
</dbReference>
<organism evidence="1 2">
    <name type="scientific">Globisporangium ultimum (strain ATCC 200006 / CBS 805.95 / DAOM BR144)</name>
    <name type="common">Pythium ultimum</name>
    <dbReference type="NCBI Taxonomy" id="431595"/>
    <lineage>
        <taxon>Eukaryota</taxon>
        <taxon>Sar</taxon>
        <taxon>Stramenopiles</taxon>
        <taxon>Oomycota</taxon>
        <taxon>Peronosporomycetes</taxon>
        <taxon>Pythiales</taxon>
        <taxon>Pythiaceae</taxon>
        <taxon>Globisporangium</taxon>
    </lineage>
</organism>
<dbReference type="EnsemblProtists" id="PYU1_T013965">
    <property type="protein sequence ID" value="PYU1_T013965"/>
    <property type="gene ID" value="PYU1_G013936"/>
</dbReference>
<keyword evidence="2" id="KW-1185">Reference proteome</keyword>
<reference evidence="2" key="1">
    <citation type="journal article" date="2010" name="Genome Biol.">
        <title>Genome sequence of the necrotrophic plant pathogen Pythium ultimum reveals original pathogenicity mechanisms and effector repertoire.</title>
        <authorList>
            <person name="Levesque C.A."/>
            <person name="Brouwer H."/>
            <person name="Cano L."/>
            <person name="Hamilton J.P."/>
            <person name="Holt C."/>
            <person name="Huitema E."/>
            <person name="Raffaele S."/>
            <person name="Robideau G.P."/>
            <person name="Thines M."/>
            <person name="Win J."/>
            <person name="Zerillo M.M."/>
            <person name="Beakes G.W."/>
            <person name="Boore J.L."/>
            <person name="Busam D."/>
            <person name="Dumas B."/>
            <person name="Ferriera S."/>
            <person name="Fuerstenberg S.I."/>
            <person name="Gachon C.M."/>
            <person name="Gaulin E."/>
            <person name="Govers F."/>
            <person name="Grenville-Briggs L."/>
            <person name="Horner N."/>
            <person name="Hostetler J."/>
            <person name="Jiang R.H."/>
            <person name="Johnson J."/>
            <person name="Krajaejun T."/>
            <person name="Lin H."/>
            <person name="Meijer H.J."/>
            <person name="Moore B."/>
            <person name="Morris P."/>
            <person name="Phuntmart V."/>
            <person name="Puiu D."/>
            <person name="Shetty J."/>
            <person name="Stajich J.E."/>
            <person name="Tripathy S."/>
            <person name="Wawra S."/>
            <person name="van West P."/>
            <person name="Whitty B.R."/>
            <person name="Coutinho P.M."/>
            <person name="Henrissat B."/>
            <person name="Martin F."/>
            <person name="Thomas P.D."/>
            <person name="Tyler B.M."/>
            <person name="De Vries R.P."/>
            <person name="Kamoun S."/>
            <person name="Yandell M."/>
            <person name="Tisserat N."/>
            <person name="Buell C.R."/>
        </authorList>
    </citation>
    <scope>NUCLEOTIDE SEQUENCE</scope>
    <source>
        <strain evidence="2">DAOM:BR144</strain>
    </source>
</reference>
<evidence type="ECO:0000313" key="1">
    <source>
        <dbReference type="EnsemblProtists" id="PYU1_T013965"/>
    </source>
</evidence>
<protein>
    <recommendedName>
        <fullName evidence="3">PX domain-containing protein</fullName>
    </recommendedName>
</protein>
<name>K3X9R6_GLOUD</name>